<evidence type="ECO:0000256" key="3">
    <source>
        <dbReference type="ARBA" id="ARBA00022475"/>
    </source>
</evidence>
<reference evidence="10" key="1">
    <citation type="submission" date="2021-05" db="EMBL/GenBank/DDBJ databases">
        <title>Complete genome sequence of the cellulolytic planctomycete Telmatocola sphagniphila SP2T and characterization of the first cellulase from planctomycetes.</title>
        <authorList>
            <person name="Rakitin A.L."/>
            <person name="Beletsky A.V."/>
            <person name="Naumoff D.G."/>
            <person name="Kulichevskaya I.S."/>
            <person name="Mardanov A.V."/>
            <person name="Ravin N.V."/>
            <person name="Dedysh S.N."/>
        </authorList>
    </citation>
    <scope>NUCLEOTIDE SEQUENCE</scope>
    <source>
        <strain evidence="10">SP2T</strain>
    </source>
</reference>
<dbReference type="Proteomes" id="UP000676194">
    <property type="component" value="Chromosome"/>
</dbReference>
<evidence type="ECO:0000313" key="11">
    <source>
        <dbReference type="Proteomes" id="UP000676194"/>
    </source>
</evidence>
<evidence type="ECO:0000256" key="2">
    <source>
        <dbReference type="ARBA" id="ARBA00005236"/>
    </source>
</evidence>
<keyword evidence="4 8" id="KW-0812">Transmembrane</keyword>
<feature type="domain" description="ABC3 transporter permease C-terminal" evidence="9">
    <location>
        <begin position="339"/>
        <end position="472"/>
    </location>
</feature>
<keyword evidence="3" id="KW-1003">Cell membrane</keyword>
<name>A0A8E6B481_9BACT</name>
<evidence type="ECO:0000256" key="1">
    <source>
        <dbReference type="ARBA" id="ARBA00004651"/>
    </source>
</evidence>
<dbReference type="Pfam" id="PF02687">
    <property type="entry name" value="FtsX"/>
    <property type="match status" value="1"/>
</dbReference>
<evidence type="ECO:0000256" key="8">
    <source>
        <dbReference type="SAM" id="Phobius"/>
    </source>
</evidence>
<comment type="similarity">
    <text evidence="2">Belongs to the ABC-4 integral membrane protein family. LolC/E subfamily.</text>
</comment>
<evidence type="ECO:0000256" key="7">
    <source>
        <dbReference type="SAM" id="MobiDB-lite"/>
    </source>
</evidence>
<keyword evidence="6 8" id="KW-0472">Membrane</keyword>
<evidence type="ECO:0000256" key="4">
    <source>
        <dbReference type="ARBA" id="ARBA00022692"/>
    </source>
</evidence>
<accession>A0A8E6B481</accession>
<evidence type="ECO:0000256" key="5">
    <source>
        <dbReference type="ARBA" id="ARBA00022989"/>
    </source>
</evidence>
<proteinExistence type="inferred from homology"/>
<evidence type="ECO:0000313" key="10">
    <source>
        <dbReference type="EMBL" id="QVL30065.1"/>
    </source>
</evidence>
<sequence>MYKFILCCRYLRTRFLALVCIVSVMLGVATLIVVNSVMSGFSTKLRDRLHKMISDVVIESPNVQGFPMSVERMLKKIQESPIGPEIEAMAPTIETVAMVQFRYPNGENGLRPVHIIGCNPKQLSAVGGFGQYLVQPERRIDPSFELTEEAKKRYDFLYPPAHKLPDLQKPPLGAPQANGDPPLPPVMPPPELDRSLPGIIVGYAMASYRDTDPDTGILQENFVIHPGDVMQIMTMGVGKENPEPVYSSFIVCDYMKTELGDQDSNFVFVDIDYLARLRGMDGSASTIQIKLKNYEHASHVVAELERLFPKSAGYFINRWEDKQSALLSAIDVERGILNILLFMIVGVAGFGILAIFSMIVVEKTRDIGIMKSLGASNRGIMCIFLSYGFLLGLVGSVLGSTLGVLITRNINVIEHKISEITHREIFPRSVYYFDEIPTNIQMTNVGLIDIGAIAIAVFFSILPALRAAWLNPVKALRFE</sequence>
<dbReference type="GO" id="GO:0044874">
    <property type="term" value="P:lipoprotein localization to outer membrane"/>
    <property type="evidence" value="ECO:0007669"/>
    <property type="project" value="TreeGrafter"/>
</dbReference>
<evidence type="ECO:0000259" key="9">
    <source>
        <dbReference type="Pfam" id="PF02687"/>
    </source>
</evidence>
<protein>
    <submittedName>
        <fullName evidence="10">FtsX-like permease family protein</fullName>
    </submittedName>
</protein>
<feature type="transmembrane region" description="Helical" evidence="8">
    <location>
        <begin position="447"/>
        <end position="469"/>
    </location>
</feature>
<dbReference type="InterPro" id="IPR003838">
    <property type="entry name" value="ABC3_permease_C"/>
</dbReference>
<comment type="subcellular location">
    <subcellularLocation>
        <location evidence="1">Cell membrane</location>
        <topology evidence="1">Multi-pass membrane protein</topology>
    </subcellularLocation>
</comment>
<dbReference type="PANTHER" id="PTHR30489">
    <property type="entry name" value="LIPOPROTEIN-RELEASING SYSTEM TRANSMEMBRANE PROTEIN LOLE"/>
    <property type="match status" value="1"/>
</dbReference>
<dbReference type="EMBL" id="CP074694">
    <property type="protein sequence ID" value="QVL30065.1"/>
    <property type="molecule type" value="Genomic_DNA"/>
</dbReference>
<feature type="region of interest" description="Disordered" evidence="7">
    <location>
        <begin position="165"/>
        <end position="188"/>
    </location>
</feature>
<evidence type="ECO:0000256" key="6">
    <source>
        <dbReference type="ARBA" id="ARBA00023136"/>
    </source>
</evidence>
<gene>
    <name evidence="10" type="ORF">KIH39_14480</name>
</gene>
<dbReference type="AlphaFoldDB" id="A0A8E6B481"/>
<dbReference type="InterPro" id="IPR051447">
    <property type="entry name" value="Lipoprotein-release_system"/>
</dbReference>
<dbReference type="PANTHER" id="PTHR30489:SF0">
    <property type="entry name" value="LIPOPROTEIN-RELEASING SYSTEM TRANSMEMBRANE PROTEIN LOLE"/>
    <property type="match status" value="1"/>
</dbReference>
<keyword evidence="5 8" id="KW-1133">Transmembrane helix</keyword>
<dbReference type="GO" id="GO:0098797">
    <property type="term" value="C:plasma membrane protein complex"/>
    <property type="evidence" value="ECO:0007669"/>
    <property type="project" value="TreeGrafter"/>
</dbReference>
<feature type="transmembrane region" description="Helical" evidence="8">
    <location>
        <begin position="336"/>
        <end position="361"/>
    </location>
</feature>
<feature type="transmembrane region" description="Helical" evidence="8">
    <location>
        <begin position="15"/>
        <end position="38"/>
    </location>
</feature>
<dbReference type="KEGG" id="tsph:KIH39_14480"/>
<keyword evidence="11" id="KW-1185">Reference proteome</keyword>
<organism evidence="10 11">
    <name type="scientific">Telmatocola sphagniphila</name>
    <dbReference type="NCBI Taxonomy" id="1123043"/>
    <lineage>
        <taxon>Bacteria</taxon>
        <taxon>Pseudomonadati</taxon>
        <taxon>Planctomycetota</taxon>
        <taxon>Planctomycetia</taxon>
        <taxon>Gemmatales</taxon>
        <taxon>Gemmataceae</taxon>
    </lineage>
</organism>
<dbReference type="RefSeq" id="WP_213493949.1">
    <property type="nucleotide sequence ID" value="NZ_CP074694.1"/>
</dbReference>
<feature type="transmembrane region" description="Helical" evidence="8">
    <location>
        <begin position="382"/>
        <end position="406"/>
    </location>
</feature>